<proteinExistence type="inferred from homology"/>
<dbReference type="NCBIfam" id="NF003089">
    <property type="entry name" value="PRK04016.1"/>
    <property type="match status" value="1"/>
</dbReference>
<evidence type="ECO:0000256" key="1">
    <source>
        <dbReference type="ARBA" id="ARBA00022478"/>
    </source>
</evidence>
<dbReference type="InterPro" id="IPR000268">
    <property type="entry name" value="RPABC5/Rpb10"/>
</dbReference>
<keyword evidence="3 5" id="KW-0862">Zinc</keyword>
<dbReference type="GO" id="GO:0008270">
    <property type="term" value="F:zinc ion binding"/>
    <property type="evidence" value="ECO:0007669"/>
    <property type="project" value="UniProtKB-UniRule"/>
</dbReference>
<dbReference type="PANTHER" id="PTHR23431:SF3">
    <property type="entry name" value="DNA-DIRECTED RNA POLYMERASES I, II, AND III SUBUNIT RPABC5"/>
    <property type="match status" value="1"/>
</dbReference>
<gene>
    <name evidence="5 6" type="primary">rpoN</name>
    <name evidence="5" type="synonym">rpo10</name>
</gene>
<dbReference type="Pfam" id="PF01194">
    <property type="entry name" value="RNA_pol_N"/>
    <property type="match status" value="1"/>
</dbReference>
<comment type="catalytic activity">
    <reaction evidence="5">
        <text>RNA(n) + a ribonucleoside 5'-triphosphate = RNA(n+1) + diphosphate</text>
        <dbReference type="Rhea" id="RHEA:21248"/>
        <dbReference type="Rhea" id="RHEA-COMP:14527"/>
        <dbReference type="Rhea" id="RHEA-COMP:17342"/>
        <dbReference type="ChEBI" id="CHEBI:33019"/>
        <dbReference type="ChEBI" id="CHEBI:61557"/>
        <dbReference type="ChEBI" id="CHEBI:140395"/>
        <dbReference type="EC" id="2.7.7.6"/>
    </reaction>
</comment>
<feature type="binding site" evidence="5">
    <location>
        <position position="10"/>
    </location>
    <ligand>
        <name>Zn(2+)</name>
        <dbReference type="ChEBI" id="CHEBI:29105"/>
    </ligand>
</feature>
<comment type="subunit">
    <text evidence="5">Part of the RNA polymerase complex.</text>
</comment>
<evidence type="ECO:0000256" key="3">
    <source>
        <dbReference type="ARBA" id="ARBA00022833"/>
    </source>
</evidence>
<evidence type="ECO:0000256" key="2">
    <source>
        <dbReference type="ARBA" id="ARBA00022723"/>
    </source>
</evidence>
<keyword evidence="5" id="KW-0963">Cytoplasm</keyword>
<dbReference type="GO" id="GO:0003677">
    <property type="term" value="F:DNA binding"/>
    <property type="evidence" value="ECO:0007669"/>
    <property type="project" value="InterPro"/>
</dbReference>
<dbReference type="AlphaFoldDB" id="A0A075GHG5"/>
<organism evidence="6">
    <name type="scientific">uncultured marine group II/III euryarchaeote KM3_141_A08</name>
    <dbReference type="NCBI Taxonomy" id="1457875"/>
    <lineage>
        <taxon>Archaea</taxon>
        <taxon>Methanobacteriati</taxon>
        <taxon>Methanobacteriota</taxon>
        <taxon>environmental samples</taxon>
    </lineage>
</organism>
<comment type="cofactor">
    <cofactor evidence="5">
        <name>Zn(2+)</name>
        <dbReference type="ChEBI" id="CHEBI:29105"/>
    </cofactor>
    <text evidence="5">Binds 1 zinc ion.</text>
</comment>
<accession>A0A075GHG5</accession>
<protein>
    <recommendedName>
        <fullName evidence="5">DNA-directed RNA polymerase subunit Rpo10</fullName>
        <ecNumber evidence="5">2.7.7.6</ecNumber>
    </recommendedName>
    <alternativeName>
        <fullName evidence="5">DNA-directed RNA polymerase subunit N</fullName>
    </alternativeName>
</protein>
<keyword evidence="2 5" id="KW-0479">Metal-binding</keyword>
<keyword evidence="5 6" id="KW-0548">Nucleotidyltransferase</keyword>
<dbReference type="GO" id="GO:0003899">
    <property type="term" value="F:DNA-directed RNA polymerase activity"/>
    <property type="evidence" value="ECO:0007669"/>
    <property type="project" value="UniProtKB-UniRule"/>
</dbReference>
<dbReference type="GO" id="GO:0006351">
    <property type="term" value="P:DNA-templated transcription"/>
    <property type="evidence" value="ECO:0007669"/>
    <property type="project" value="UniProtKB-UniRule"/>
</dbReference>
<keyword evidence="4 5" id="KW-0804">Transcription</keyword>
<dbReference type="SUPFAM" id="SSF46924">
    <property type="entry name" value="RNA polymerase subunit RPB10"/>
    <property type="match status" value="1"/>
</dbReference>
<comment type="similarity">
    <text evidence="5">Belongs to the archaeal Rpo10/eukaryotic RPB10 RNA polymerase subunit family.</text>
</comment>
<comment type="function">
    <text evidence="5">DNA-dependent RNA polymerase (RNAP) catalyzes the transcription of DNA into RNA using the four ribonucleoside triphosphates as substrates.</text>
</comment>
<sequence length="63" mass="7300">MLIPVRCFTCNKVIGGHYEKFCERVAKGENGAEVMNDLGIERYCCRRIYMAHTDLIDEVLPYD</sequence>
<reference evidence="6" key="1">
    <citation type="journal article" date="2014" name="Genome Biol. Evol.">
        <title>Pangenome evidence for extensive interdomain horizontal transfer affecting lineage core and shell genes in uncultured planktonic thaumarchaeota and euryarchaeota.</title>
        <authorList>
            <person name="Deschamps P."/>
            <person name="Zivanovic Y."/>
            <person name="Moreira D."/>
            <person name="Rodriguez-Valera F."/>
            <person name="Lopez-Garcia P."/>
        </authorList>
    </citation>
    <scope>NUCLEOTIDE SEQUENCE</scope>
</reference>
<dbReference type="EMBL" id="KF900610">
    <property type="protein sequence ID" value="AIF01048.1"/>
    <property type="molecule type" value="Genomic_DNA"/>
</dbReference>
<dbReference type="EC" id="2.7.7.6" evidence="5"/>
<evidence type="ECO:0000256" key="5">
    <source>
        <dbReference type="HAMAP-Rule" id="MF_00250"/>
    </source>
</evidence>
<evidence type="ECO:0000256" key="4">
    <source>
        <dbReference type="ARBA" id="ARBA00023163"/>
    </source>
</evidence>
<evidence type="ECO:0000313" key="6">
    <source>
        <dbReference type="EMBL" id="AIF01048.1"/>
    </source>
</evidence>
<keyword evidence="1 5" id="KW-0240">DNA-directed RNA polymerase</keyword>
<keyword evidence="5 6" id="KW-0808">Transferase</keyword>
<dbReference type="InterPro" id="IPR023580">
    <property type="entry name" value="RNA_pol_su_RPB10"/>
</dbReference>
<feature type="binding site" evidence="5">
    <location>
        <position position="45"/>
    </location>
    <ligand>
        <name>Zn(2+)</name>
        <dbReference type="ChEBI" id="CHEBI:29105"/>
    </ligand>
</feature>
<name>A0A075GHG5_9EURY</name>
<dbReference type="PIRSF" id="PIRSF005653">
    <property type="entry name" value="RNA_pol_N/8_sub"/>
    <property type="match status" value="1"/>
</dbReference>
<dbReference type="GO" id="GO:0005737">
    <property type="term" value="C:cytoplasm"/>
    <property type="evidence" value="ECO:0007669"/>
    <property type="project" value="UniProtKB-SubCell"/>
</dbReference>
<comment type="subcellular location">
    <subcellularLocation>
        <location evidence="5">Cytoplasm</location>
    </subcellularLocation>
</comment>
<dbReference type="GO" id="GO:0000428">
    <property type="term" value="C:DNA-directed RNA polymerase complex"/>
    <property type="evidence" value="ECO:0007669"/>
    <property type="project" value="UniProtKB-KW"/>
</dbReference>
<feature type="binding site" evidence="5">
    <location>
        <position position="44"/>
    </location>
    <ligand>
        <name>Zn(2+)</name>
        <dbReference type="ChEBI" id="CHEBI:29105"/>
    </ligand>
</feature>
<dbReference type="HAMAP" id="MF_00250">
    <property type="entry name" value="RNApol_arch_Rpo10"/>
    <property type="match status" value="1"/>
</dbReference>
<feature type="binding site" evidence="5">
    <location>
        <position position="7"/>
    </location>
    <ligand>
        <name>Zn(2+)</name>
        <dbReference type="ChEBI" id="CHEBI:29105"/>
    </ligand>
</feature>
<dbReference type="PANTHER" id="PTHR23431">
    <property type="entry name" value="DNA-DIRECTED RNA POLYMERASES I, II, AND III SUBUNIT RPABC5 FAMILY MEMBER"/>
    <property type="match status" value="1"/>
</dbReference>
<dbReference type="Gene3D" id="1.10.10.60">
    <property type="entry name" value="Homeodomain-like"/>
    <property type="match status" value="1"/>
</dbReference>